<evidence type="ECO:0000256" key="1">
    <source>
        <dbReference type="ARBA" id="ARBA00022536"/>
    </source>
</evidence>
<keyword evidence="1" id="KW-0245">EGF-like domain</keyword>
<dbReference type="Pfam" id="PF23106">
    <property type="entry name" value="EGF_Teneurin"/>
    <property type="match status" value="2"/>
</dbReference>
<dbReference type="OrthoDB" id="6615202at2759"/>
<organism evidence="6 7">
    <name type="scientific">Nesidiocoris tenuis</name>
    <dbReference type="NCBI Taxonomy" id="355587"/>
    <lineage>
        <taxon>Eukaryota</taxon>
        <taxon>Metazoa</taxon>
        <taxon>Ecdysozoa</taxon>
        <taxon>Arthropoda</taxon>
        <taxon>Hexapoda</taxon>
        <taxon>Insecta</taxon>
        <taxon>Pterygota</taxon>
        <taxon>Neoptera</taxon>
        <taxon>Paraneoptera</taxon>
        <taxon>Hemiptera</taxon>
        <taxon>Heteroptera</taxon>
        <taxon>Panheteroptera</taxon>
        <taxon>Cimicomorpha</taxon>
        <taxon>Miridae</taxon>
        <taxon>Dicyphina</taxon>
        <taxon>Nesidiocoris</taxon>
    </lineage>
</organism>
<evidence type="ECO:0000256" key="2">
    <source>
        <dbReference type="ARBA" id="ARBA00022737"/>
    </source>
</evidence>
<dbReference type="Gene3D" id="2.10.25.10">
    <property type="entry name" value="Laminin"/>
    <property type="match status" value="1"/>
</dbReference>
<dbReference type="FunFam" id="2.10.25.10:FF:000021">
    <property type="entry name" value="Teneurin transmembrane protein 2"/>
    <property type="match status" value="1"/>
</dbReference>
<feature type="domain" description="EGF-like" evidence="4 5">
    <location>
        <begin position="106"/>
        <end position="117"/>
    </location>
</feature>
<proteinExistence type="predicted"/>
<evidence type="ECO:0000259" key="5">
    <source>
        <dbReference type="PROSITE" id="PS01186"/>
    </source>
</evidence>
<dbReference type="PROSITE" id="PS00022">
    <property type="entry name" value="EGF_1"/>
    <property type="match status" value="2"/>
</dbReference>
<keyword evidence="7" id="KW-1185">Reference proteome</keyword>
<dbReference type="InterPro" id="IPR000742">
    <property type="entry name" value="EGF"/>
</dbReference>
<dbReference type="InterPro" id="IPR051216">
    <property type="entry name" value="Teneurin"/>
</dbReference>
<evidence type="ECO:0000313" key="7">
    <source>
        <dbReference type="Proteomes" id="UP000479000"/>
    </source>
</evidence>
<feature type="non-terminal residue" evidence="6">
    <location>
        <position position="157"/>
    </location>
</feature>
<evidence type="ECO:0000256" key="3">
    <source>
        <dbReference type="ARBA" id="ARBA00023157"/>
    </source>
</evidence>
<feature type="domain" description="EGF-like" evidence="4">
    <location>
        <begin position="144"/>
        <end position="155"/>
    </location>
</feature>
<name>A0A6H5GCC6_9HEMI</name>
<dbReference type="SUPFAM" id="SSF57196">
    <property type="entry name" value="EGF/Laminin"/>
    <property type="match status" value="1"/>
</dbReference>
<dbReference type="GO" id="GO:0008045">
    <property type="term" value="P:motor neuron axon guidance"/>
    <property type="evidence" value="ECO:0007669"/>
    <property type="project" value="TreeGrafter"/>
</dbReference>
<dbReference type="EMBL" id="CADCXU010010425">
    <property type="protein sequence ID" value="CAB0001124.1"/>
    <property type="molecule type" value="Genomic_DNA"/>
</dbReference>
<dbReference type="PANTHER" id="PTHR11219">
    <property type="entry name" value="TENEURIN AND N-ACETYLGLUCOSAMINE-1-PHOSPHODIESTER ALPHA-N-ACETYLGLUCOSAMINIDASE"/>
    <property type="match status" value="1"/>
</dbReference>
<protein>
    <recommendedName>
        <fullName evidence="4 5">EGF-like domain-containing protein</fullName>
    </recommendedName>
</protein>
<keyword evidence="2" id="KW-0677">Repeat</keyword>
<gene>
    <name evidence="6" type="ORF">NTEN_LOCUS6911</name>
</gene>
<sequence>SETKIHSETQTTLRLELKLIFEVKIKVKFNVRFESKLRIKIELQLKLKLKLKLKITVKLEPPLFTVGSGTRRLPIPLIRIYYRFLGLFNCLDPKCGGHGTCVNGQCYCKAGWQGTNCSTVDQQVYQCLPGCSEHGTYDLESASCVCESFWTGPDCSQ</sequence>
<evidence type="ECO:0000259" key="4">
    <source>
        <dbReference type="PROSITE" id="PS00022"/>
    </source>
</evidence>
<feature type="non-terminal residue" evidence="6">
    <location>
        <position position="1"/>
    </location>
</feature>
<dbReference type="AlphaFoldDB" id="A0A6H5GCC6"/>
<evidence type="ECO:0000313" key="6">
    <source>
        <dbReference type="EMBL" id="CAB0001124.1"/>
    </source>
</evidence>
<accession>A0A6H5GCC6</accession>
<keyword evidence="3" id="KW-1015">Disulfide bond</keyword>
<dbReference type="SMART" id="SM00181">
    <property type="entry name" value="EGF"/>
    <property type="match status" value="2"/>
</dbReference>
<dbReference type="PROSITE" id="PS01186">
    <property type="entry name" value="EGF_2"/>
    <property type="match status" value="1"/>
</dbReference>
<reference evidence="6 7" key="1">
    <citation type="submission" date="2020-02" db="EMBL/GenBank/DDBJ databases">
        <authorList>
            <person name="Ferguson B K."/>
        </authorList>
    </citation>
    <scope>NUCLEOTIDE SEQUENCE [LARGE SCALE GENOMIC DNA]</scope>
</reference>
<dbReference type="Proteomes" id="UP000479000">
    <property type="component" value="Unassembled WGS sequence"/>
</dbReference>
<dbReference type="PANTHER" id="PTHR11219:SF69">
    <property type="entry name" value="TENEURIN-A"/>
    <property type="match status" value="1"/>
</dbReference>